<dbReference type="EMBL" id="CAJVPP010006989">
    <property type="protein sequence ID" value="CAG8683491.1"/>
    <property type="molecule type" value="Genomic_DNA"/>
</dbReference>
<reference evidence="1" key="1">
    <citation type="submission" date="2021-06" db="EMBL/GenBank/DDBJ databases">
        <authorList>
            <person name="Kallberg Y."/>
            <person name="Tangrot J."/>
            <person name="Rosling A."/>
        </authorList>
    </citation>
    <scope>NUCLEOTIDE SEQUENCE</scope>
    <source>
        <strain evidence="1">87-6 pot B 2015</strain>
    </source>
</reference>
<evidence type="ECO:0000313" key="2">
    <source>
        <dbReference type="Proteomes" id="UP000789375"/>
    </source>
</evidence>
<name>A0A9N9HEW2_FUNMO</name>
<feature type="non-terminal residue" evidence="1">
    <location>
        <position position="1"/>
    </location>
</feature>
<protein>
    <submittedName>
        <fullName evidence="1">2950_t:CDS:1</fullName>
    </submittedName>
</protein>
<evidence type="ECO:0000313" key="1">
    <source>
        <dbReference type="EMBL" id="CAG8683491.1"/>
    </source>
</evidence>
<accession>A0A9N9HEW2</accession>
<dbReference type="AlphaFoldDB" id="A0A9N9HEW2"/>
<keyword evidence="2" id="KW-1185">Reference proteome</keyword>
<comment type="caution">
    <text evidence="1">The sequence shown here is derived from an EMBL/GenBank/DDBJ whole genome shotgun (WGS) entry which is preliminary data.</text>
</comment>
<gene>
    <name evidence="1" type="ORF">FMOSSE_LOCUS13013</name>
</gene>
<proteinExistence type="predicted"/>
<sequence>NQNTIAAVCIHYASEISHCGIPIAKVSEWLLRKGRVVNFNLVRRIEIAWVTSSFGIRGPYYSPMGKAQGIGDQKG</sequence>
<dbReference type="Proteomes" id="UP000789375">
    <property type="component" value="Unassembled WGS sequence"/>
</dbReference>
<organism evidence="1 2">
    <name type="scientific">Funneliformis mosseae</name>
    <name type="common">Endomycorrhizal fungus</name>
    <name type="synonym">Glomus mosseae</name>
    <dbReference type="NCBI Taxonomy" id="27381"/>
    <lineage>
        <taxon>Eukaryota</taxon>
        <taxon>Fungi</taxon>
        <taxon>Fungi incertae sedis</taxon>
        <taxon>Mucoromycota</taxon>
        <taxon>Glomeromycotina</taxon>
        <taxon>Glomeromycetes</taxon>
        <taxon>Glomerales</taxon>
        <taxon>Glomeraceae</taxon>
        <taxon>Funneliformis</taxon>
    </lineage>
</organism>